<evidence type="ECO:0000256" key="1">
    <source>
        <dbReference type="ARBA" id="ARBA00004141"/>
    </source>
</evidence>
<organism evidence="9 10">
    <name type="scientific">Succinatimonas hippei (strain DSM 22608 / JCM 16073 / KCTC 15190 / YIT 12066)</name>
    <dbReference type="NCBI Taxonomy" id="762983"/>
    <lineage>
        <taxon>Bacteria</taxon>
        <taxon>Pseudomonadati</taxon>
        <taxon>Pseudomonadota</taxon>
        <taxon>Gammaproteobacteria</taxon>
        <taxon>Aeromonadales</taxon>
        <taxon>Succinivibrionaceae</taxon>
        <taxon>Succinatimonas</taxon>
    </lineage>
</organism>
<keyword evidence="5 8" id="KW-1133">Transmembrane helix</keyword>
<feature type="transmembrane region" description="Helical" evidence="8">
    <location>
        <begin position="58"/>
        <end position="84"/>
    </location>
</feature>
<feature type="transmembrane region" description="Helical" evidence="8">
    <location>
        <begin position="334"/>
        <end position="355"/>
    </location>
</feature>
<dbReference type="eggNOG" id="COG1457">
    <property type="taxonomic scope" value="Bacteria"/>
</dbReference>
<accession>E8LHH7</accession>
<dbReference type="InterPro" id="IPR001248">
    <property type="entry name" value="Pur-cyt_permease"/>
</dbReference>
<feature type="transmembrane region" description="Helical" evidence="8">
    <location>
        <begin position="105"/>
        <end position="125"/>
    </location>
</feature>
<dbReference type="HOGENOM" id="CLU_026016_3_2_6"/>
<feature type="transmembrane region" description="Helical" evidence="8">
    <location>
        <begin position="145"/>
        <end position="168"/>
    </location>
</feature>
<evidence type="ECO:0000256" key="5">
    <source>
        <dbReference type="ARBA" id="ARBA00022989"/>
    </source>
</evidence>
<evidence type="ECO:0000256" key="4">
    <source>
        <dbReference type="ARBA" id="ARBA00022692"/>
    </source>
</evidence>
<sequence>MSENNALASKIEVNGINPIPDSERYGKPSGLFPIWFSWNISIFGITCGIYVLSLGLSVWQAMVAGVLGYFLSCSLVGILAVGSVRTGLPTLAQSRFAFGYHGNKIPTFFGYVANMGWKVTMLSMASTTLADLLSNLMPFFEQESGYPTTFCLLISFAVVIVLTMAGAVYGYNMIVKVEKYIAVITGIMTLIYLFFFIPNIDFAILGDKPSGSIGVFFGGVVLAMTMVGLGFLNYGGDYSRYLPRNTGAFGVIFWTTLGIALPVSVLLILGVMLGAGNEALVEKAAHEPLAALTGILPFWFYVPFSIVIIISLISAGMTGVYSSGLALLAMGVPLSRAVTTLLNAVIIALGCFYLTFVSDSFLSTFSSFLATISVIMGSWGAIEIVDMLRQKALGWNVAMVNPYGQGGRDGRWTALLSLGIATFIGLGTITSSDPYIAYITSFLLSDDLKNSVFATANIGLIVAMISGAIIYALLTYVLQIKVEPYTQK</sequence>
<comment type="caution">
    <text evidence="9">The sequence shown here is derived from an EMBL/GenBank/DDBJ whole genome shotgun (WGS) entry which is preliminary data.</text>
</comment>
<evidence type="ECO:0000256" key="2">
    <source>
        <dbReference type="ARBA" id="ARBA00008974"/>
    </source>
</evidence>
<dbReference type="GO" id="GO:0022857">
    <property type="term" value="F:transmembrane transporter activity"/>
    <property type="evidence" value="ECO:0007669"/>
    <property type="project" value="InterPro"/>
</dbReference>
<feature type="transmembrane region" description="Helical" evidence="8">
    <location>
        <begin position="212"/>
        <end position="235"/>
    </location>
</feature>
<keyword evidence="3 7" id="KW-0813">Transport</keyword>
<gene>
    <name evidence="9" type="ORF">HMPREF9444_00150</name>
</gene>
<dbReference type="Gene3D" id="1.10.4160.10">
    <property type="entry name" value="Hydantoin permease"/>
    <property type="match status" value="1"/>
</dbReference>
<feature type="transmembrane region" description="Helical" evidence="8">
    <location>
        <begin position="452"/>
        <end position="478"/>
    </location>
</feature>
<dbReference type="GO" id="GO:0005886">
    <property type="term" value="C:plasma membrane"/>
    <property type="evidence" value="ECO:0007669"/>
    <property type="project" value="TreeGrafter"/>
</dbReference>
<evidence type="ECO:0000313" key="9">
    <source>
        <dbReference type="EMBL" id="EFY07996.1"/>
    </source>
</evidence>
<reference evidence="9 10" key="1">
    <citation type="submission" date="2011-01" db="EMBL/GenBank/DDBJ databases">
        <authorList>
            <person name="Weinstock G."/>
            <person name="Sodergren E."/>
            <person name="Clifton S."/>
            <person name="Fulton L."/>
            <person name="Fulton B."/>
            <person name="Courtney L."/>
            <person name="Fronick C."/>
            <person name="Harrison M."/>
            <person name="Strong C."/>
            <person name="Farmer C."/>
            <person name="Delahaunty K."/>
            <person name="Markovic C."/>
            <person name="Hall O."/>
            <person name="Minx P."/>
            <person name="Tomlinson C."/>
            <person name="Mitreva M."/>
            <person name="Hou S."/>
            <person name="Chen J."/>
            <person name="Wollam A."/>
            <person name="Pepin K.H."/>
            <person name="Johnson M."/>
            <person name="Bhonagiri V."/>
            <person name="Zhang X."/>
            <person name="Suruliraj S."/>
            <person name="Warren W."/>
            <person name="Chinwalla A."/>
            <person name="Mardis E.R."/>
            <person name="Wilson R.K."/>
        </authorList>
    </citation>
    <scope>NUCLEOTIDE SEQUENCE [LARGE SCALE GENOMIC DNA]</scope>
    <source>
        <strain evidence="10">DSM 22608 / JCM 16073 / KCTC 15190 / YIT 12066</strain>
    </source>
</reference>
<dbReference type="EMBL" id="AEVO01000007">
    <property type="protein sequence ID" value="EFY07996.1"/>
    <property type="molecule type" value="Genomic_DNA"/>
</dbReference>
<feature type="transmembrane region" description="Helical" evidence="8">
    <location>
        <begin position="298"/>
        <end position="322"/>
    </location>
</feature>
<dbReference type="AlphaFoldDB" id="E8LHH7"/>
<evidence type="ECO:0000256" key="7">
    <source>
        <dbReference type="PIRNR" id="PIRNR002744"/>
    </source>
</evidence>
<feature type="transmembrane region" description="Helical" evidence="8">
    <location>
        <begin position="247"/>
        <end position="273"/>
    </location>
</feature>
<evidence type="ECO:0000256" key="6">
    <source>
        <dbReference type="ARBA" id="ARBA00023136"/>
    </source>
</evidence>
<dbReference type="PANTHER" id="PTHR31806">
    <property type="entry name" value="PURINE-CYTOSINE PERMEASE FCY2-RELATED"/>
    <property type="match status" value="1"/>
</dbReference>
<name>E8LHH7_SUCHY</name>
<dbReference type="Pfam" id="PF02133">
    <property type="entry name" value="Transp_cyt_pur"/>
    <property type="match status" value="1"/>
</dbReference>
<dbReference type="PANTHER" id="PTHR31806:SF1">
    <property type="entry name" value="PURINE-CYTOSINE PERMEASE FCY2-RELATED"/>
    <property type="match status" value="1"/>
</dbReference>
<keyword evidence="6 7" id="KW-0472">Membrane</keyword>
<feature type="transmembrane region" description="Helical" evidence="8">
    <location>
        <begin position="361"/>
        <end position="382"/>
    </location>
</feature>
<evidence type="ECO:0000313" key="10">
    <source>
        <dbReference type="Proteomes" id="UP000018458"/>
    </source>
</evidence>
<dbReference type="InterPro" id="IPR026030">
    <property type="entry name" value="Pur-cyt_permease_Fcy2/21/22"/>
</dbReference>
<comment type="subcellular location">
    <subcellularLocation>
        <location evidence="1">Membrane</location>
        <topology evidence="1">Multi-pass membrane protein</topology>
    </subcellularLocation>
</comment>
<comment type="similarity">
    <text evidence="2 7">Belongs to the purine-cytosine permease (2.A.39) family.</text>
</comment>
<dbReference type="PIRSF" id="PIRSF002744">
    <property type="entry name" value="Pur-cyt_permease"/>
    <property type="match status" value="1"/>
</dbReference>
<feature type="transmembrane region" description="Helical" evidence="8">
    <location>
        <begin position="32"/>
        <end position="52"/>
    </location>
</feature>
<feature type="transmembrane region" description="Helical" evidence="8">
    <location>
        <begin position="412"/>
        <end position="432"/>
    </location>
</feature>
<dbReference type="RefSeq" id="WP_009142377.1">
    <property type="nucleotide sequence ID" value="NZ_GL830945.1"/>
</dbReference>
<keyword evidence="4 8" id="KW-0812">Transmembrane</keyword>
<dbReference type="OrthoDB" id="9809167at2"/>
<dbReference type="Proteomes" id="UP000018458">
    <property type="component" value="Unassembled WGS sequence"/>
</dbReference>
<feature type="transmembrane region" description="Helical" evidence="8">
    <location>
        <begin position="180"/>
        <end position="200"/>
    </location>
</feature>
<proteinExistence type="inferred from homology"/>
<keyword evidence="10" id="KW-1185">Reference proteome</keyword>
<evidence type="ECO:0000256" key="8">
    <source>
        <dbReference type="SAM" id="Phobius"/>
    </source>
</evidence>
<evidence type="ECO:0000256" key="3">
    <source>
        <dbReference type="ARBA" id="ARBA00022448"/>
    </source>
</evidence>
<dbReference type="STRING" id="762983.HMPREF9444_00150"/>
<protein>
    <submittedName>
        <fullName evidence="9">Permease, cytosine/purine, uracil, thiamine, allantoin family</fullName>
    </submittedName>
</protein>